<accession>A0A5B7DFN3</accession>
<gene>
    <name evidence="1" type="ORF">E2C01_012826</name>
</gene>
<evidence type="ECO:0000313" key="1">
    <source>
        <dbReference type="EMBL" id="MPC19896.1"/>
    </source>
</evidence>
<dbReference type="EMBL" id="VSRR010000813">
    <property type="protein sequence ID" value="MPC19896.1"/>
    <property type="molecule type" value="Genomic_DNA"/>
</dbReference>
<evidence type="ECO:0000313" key="2">
    <source>
        <dbReference type="Proteomes" id="UP000324222"/>
    </source>
</evidence>
<dbReference type="Proteomes" id="UP000324222">
    <property type="component" value="Unassembled WGS sequence"/>
</dbReference>
<reference evidence="1 2" key="1">
    <citation type="submission" date="2019-05" db="EMBL/GenBank/DDBJ databases">
        <title>Another draft genome of Portunus trituberculatus and its Hox gene families provides insights of decapod evolution.</title>
        <authorList>
            <person name="Jeong J.-H."/>
            <person name="Song I."/>
            <person name="Kim S."/>
            <person name="Choi T."/>
            <person name="Kim D."/>
            <person name="Ryu S."/>
            <person name="Kim W."/>
        </authorList>
    </citation>
    <scope>NUCLEOTIDE SEQUENCE [LARGE SCALE GENOMIC DNA]</scope>
    <source>
        <tissue evidence="1">Muscle</tissue>
    </source>
</reference>
<keyword evidence="2" id="KW-1185">Reference proteome</keyword>
<protein>
    <submittedName>
        <fullName evidence="1">Uncharacterized protein</fullName>
    </submittedName>
</protein>
<organism evidence="1 2">
    <name type="scientific">Portunus trituberculatus</name>
    <name type="common">Swimming crab</name>
    <name type="synonym">Neptunus trituberculatus</name>
    <dbReference type="NCBI Taxonomy" id="210409"/>
    <lineage>
        <taxon>Eukaryota</taxon>
        <taxon>Metazoa</taxon>
        <taxon>Ecdysozoa</taxon>
        <taxon>Arthropoda</taxon>
        <taxon>Crustacea</taxon>
        <taxon>Multicrustacea</taxon>
        <taxon>Malacostraca</taxon>
        <taxon>Eumalacostraca</taxon>
        <taxon>Eucarida</taxon>
        <taxon>Decapoda</taxon>
        <taxon>Pleocyemata</taxon>
        <taxon>Brachyura</taxon>
        <taxon>Eubrachyura</taxon>
        <taxon>Portunoidea</taxon>
        <taxon>Portunidae</taxon>
        <taxon>Portuninae</taxon>
        <taxon>Portunus</taxon>
    </lineage>
</organism>
<name>A0A5B7DFN3_PORTR</name>
<comment type="caution">
    <text evidence="1">The sequence shown here is derived from an EMBL/GenBank/DDBJ whole genome shotgun (WGS) entry which is preliminary data.</text>
</comment>
<sequence>MGPKVLGSIFSTPARMDPVPLCASSEADRLRALKNLLGRGGSLGPLPAIDLPTARCSLDIECEVLRQPPTPTPETPTAGHRVSGRTSFLVFKPLLFSFCSLCLSSLCCILEEPALRRGLLRLAILAAARLAGIWLARELLAASSFDSLQLLNSSPGVDGNSSPKEPLSILERSSPASVSRELSTPSTVVSFPHTLITPDSLIFSCTSSPSSSSPETPFLLEPPASPGTCGPLSLVAATVNDAAAVTTWPPA</sequence>
<dbReference type="AlphaFoldDB" id="A0A5B7DFN3"/>
<proteinExistence type="predicted"/>